<sequence length="303" mass="32610">MAFVTCRVVPRSASITRDPAPTPPQPVRRTTLDADAVEKLEKRLTERPAKEELIEKNILKDDKGIAPSLVAAKEALQRSQLEDKLDQALQHRPKPEELVKDGILYAAMALHLTLSHSPLLAHSPFLSSSPTQDSDLVSVFLNRPPKLSGSTAATQSPSSRSAPYTSPLLLANQEKRLPPIPQSSSSSGSSGSSSSSQSFTSSDSDSSRSSSSIGSYSKPTSGRASDDLAALFALLKRANADVQTDITRVKQSIGEARVLVKSCAQQLVDSQTRRSREVSGRANGKPRPISGTKELGHDFWLNM</sequence>
<dbReference type="PANTHER" id="PTHR22793:SF12">
    <property type="entry name" value="MYOCARDIN-RELATED TRANSCRIPTION FACTOR, ISOFORM H"/>
    <property type="match status" value="1"/>
</dbReference>
<protein>
    <submittedName>
        <fullName evidence="6">Uncharacterized protein</fullName>
    </submittedName>
</protein>
<gene>
    <name evidence="6" type="ORF">CYLTODRAFT_446215</name>
</gene>
<dbReference type="Gene3D" id="6.10.150.10">
    <property type="match status" value="1"/>
</dbReference>
<dbReference type="Proteomes" id="UP000054007">
    <property type="component" value="Unassembled WGS sequence"/>
</dbReference>
<reference evidence="6 7" key="1">
    <citation type="journal article" date="2015" name="Fungal Genet. Biol.">
        <title>Evolution of novel wood decay mechanisms in Agaricales revealed by the genome sequences of Fistulina hepatica and Cylindrobasidium torrendii.</title>
        <authorList>
            <person name="Floudas D."/>
            <person name="Held B.W."/>
            <person name="Riley R."/>
            <person name="Nagy L.G."/>
            <person name="Koehler G."/>
            <person name="Ransdell A.S."/>
            <person name="Younus H."/>
            <person name="Chow J."/>
            <person name="Chiniquy J."/>
            <person name="Lipzen A."/>
            <person name="Tritt A."/>
            <person name="Sun H."/>
            <person name="Haridas S."/>
            <person name="LaButti K."/>
            <person name="Ohm R.A."/>
            <person name="Kues U."/>
            <person name="Blanchette R.A."/>
            <person name="Grigoriev I.V."/>
            <person name="Minto R.E."/>
            <person name="Hibbett D.S."/>
        </authorList>
    </citation>
    <scope>NUCLEOTIDE SEQUENCE [LARGE SCALE GENOMIC DNA]</scope>
    <source>
        <strain evidence="6 7">FP15055 ss-10</strain>
    </source>
</reference>
<keyword evidence="3" id="KW-0539">Nucleus</keyword>
<evidence type="ECO:0000313" key="6">
    <source>
        <dbReference type="EMBL" id="KIY64090.1"/>
    </source>
</evidence>
<feature type="region of interest" description="Disordered" evidence="5">
    <location>
        <begin position="177"/>
        <end position="223"/>
    </location>
</feature>
<feature type="compositionally biased region" description="Low complexity" evidence="5">
    <location>
        <begin position="183"/>
        <end position="223"/>
    </location>
</feature>
<dbReference type="InterPro" id="IPR043451">
    <property type="entry name" value="Myocardin-like"/>
</dbReference>
<evidence type="ECO:0000256" key="4">
    <source>
        <dbReference type="PROSITE-ProRule" id="PRU00401"/>
    </source>
</evidence>
<name>A0A0D7B1L0_9AGAR</name>
<evidence type="ECO:0000256" key="2">
    <source>
        <dbReference type="ARBA" id="ARBA00022737"/>
    </source>
</evidence>
<feature type="repeat" description="RPEL" evidence="4">
    <location>
        <begin position="38"/>
        <end position="63"/>
    </location>
</feature>
<dbReference type="GO" id="GO:0045944">
    <property type="term" value="P:positive regulation of transcription by RNA polymerase II"/>
    <property type="evidence" value="ECO:0007669"/>
    <property type="project" value="TreeGrafter"/>
</dbReference>
<dbReference type="GO" id="GO:0003713">
    <property type="term" value="F:transcription coactivator activity"/>
    <property type="evidence" value="ECO:0007669"/>
    <property type="project" value="TreeGrafter"/>
</dbReference>
<evidence type="ECO:0000256" key="5">
    <source>
        <dbReference type="SAM" id="MobiDB-lite"/>
    </source>
</evidence>
<dbReference type="Pfam" id="PF02755">
    <property type="entry name" value="RPEL"/>
    <property type="match status" value="2"/>
</dbReference>
<feature type="region of interest" description="Disordered" evidence="5">
    <location>
        <begin position="271"/>
        <end position="295"/>
    </location>
</feature>
<dbReference type="InterPro" id="IPR004018">
    <property type="entry name" value="RPEL_repeat"/>
</dbReference>
<organism evidence="6 7">
    <name type="scientific">Cylindrobasidium torrendii FP15055 ss-10</name>
    <dbReference type="NCBI Taxonomy" id="1314674"/>
    <lineage>
        <taxon>Eukaryota</taxon>
        <taxon>Fungi</taxon>
        <taxon>Dikarya</taxon>
        <taxon>Basidiomycota</taxon>
        <taxon>Agaricomycotina</taxon>
        <taxon>Agaricomycetes</taxon>
        <taxon>Agaricomycetidae</taxon>
        <taxon>Agaricales</taxon>
        <taxon>Marasmiineae</taxon>
        <taxon>Physalacriaceae</taxon>
        <taxon>Cylindrobasidium</taxon>
    </lineage>
</organism>
<evidence type="ECO:0000256" key="3">
    <source>
        <dbReference type="ARBA" id="ARBA00023242"/>
    </source>
</evidence>
<dbReference type="SMART" id="SM00707">
    <property type="entry name" value="RPEL"/>
    <property type="match status" value="2"/>
</dbReference>
<accession>A0A0D7B1L0</accession>
<comment type="subcellular location">
    <subcellularLocation>
        <location evidence="1">Nucleus</location>
    </subcellularLocation>
</comment>
<proteinExistence type="predicted"/>
<dbReference type="PROSITE" id="PS51073">
    <property type="entry name" value="RPEL"/>
    <property type="match status" value="1"/>
</dbReference>
<dbReference type="PANTHER" id="PTHR22793">
    <property type="entry name" value="MYOCARDIN-RELATED TRANSCRIPTION FACTOR-RELATED"/>
    <property type="match status" value="1"/>
</dbReference>
<keyword evidence="7" id="KW-1185">Reference proteome</keyword>
<keyword evidence="2" id="KW-0677">Repeat</keyword>
<dbReference type="AlphaFoldDB" id="A0A0D7B1L0"/>
<dbReference type="EMBL" id="KN880654">
    <property type="protein sequence ID" value="KIY64090.1"/>
    <property type="molecule type" value="Genomic_DNA"/>
</dbReference>
<evidence type="ECO:0000313" key="7">
    <source>
        <dbReference type="Proteomes" id="UP000054007"/>
    </source>
</evidence>
<evidence type="ECO:0000256" key="1">
    <source>
        <dbReference type="ARBA" id="ARBA00004123"/>
    </source>
</evidence>
<dbReference type="GO" id="GO:0005634">
    <property type="term" value="C:nucleus"/>
    <property type="evidence" value="ECO:0007669"/>
    <property type="project" value="UniProtKB-SubCell"/>
</dbReference>
<dbReference type="OrthoDB" id="197676at2759"/>